<dbReference type="PANTHER" id="PTHR46972">
    <property type="entry name" value="MONOOXYGENASE ASQM-RELATED"/>
    <property type="match status" value="1"/>
</dbReference>
<proteinExistence type="inferred from homology"/>
<evidence type="ECO:0000313" key="8">
    <source>
        <dbReference type="Proteomes" id="UP000198836"/>
    </source>
</evidence>
<dbReference type="PRINTS" id="PR00420">
    <property type="entry name" value="RNGMNOXGNASE"/>
</dbReference>
<dbReference type="InterPro" id="IPR002938">
    <property type="entry name" value="FAD-bd"/>
</dbReference>
<evidence type="ECO:0000256" key="1">
    <source>
        <dbReference type="ARBA" id="ARBA00022630"/>
    </source>
</evidence>
<comment type="catalytic activity">
    <reaction evidence="5">
        <text>a tetracycline + NADPH + O2 + H(+) = an 11a-hydroxytetracycline + NADP(+) + H2O</text>
        <dbReference type="Rhea" id="RHEA:61444"/>
        <dbReference type="ChEBI" id="CHEBI:15377"/>
        <dbReference type="ChEBI" id="CHEBI:15378"/>
        <dbReference type="ChEBI" id="CHEBI:15379"/>
        <dbReference type="ChEBI" id="CHEBI:57783"/>
        <dbReference type="ChEBI" id="CHEBI:58349"/>
        <dbReference type="ChEBI" id="CHEBI:144644"/>
        <dbReference type="ChEBI" id="CHEBI:144645"/>
    </reaction>
</comment>
<dbReference type="GO" id="GO:0004497">
    <property type="term" value="F:monooxygenase activity"/>
    <property type="evidence" value="ECO:0007669"/>
    <property type="project" value="UniProtKB-UniRule"/>
</dbReference>
<comment type="function">
    <text evidence="5">An FAD-requiring monooxygenase active on some tetracycline antibiotic derivatives, which leads to their inactivation. Hydroxylates carbon 11a of tetracycline and some analogs.</text>
</comment>
<organism evidence="7 8">
    <name type="scientific">Pedobacter suwonensis</name>
    <dbReference type="NCBI Taxonomy" id="332999"/>
    <lineage>
        <taxon>Bacteria</taxon>
        <taxon>Pseudomonadati</taxon>
        <taxon>Bacteroidota</taxon>
        <taxon>Sphingobacteriia</taxon>
        <taxon>Sphingobacteriales</taxon>
        <taxon>Sphingobacteriaceae</taxon>
        <taxon>Pedobacter</taxon>
    </lineage>
</organism>
<comment type="domain">
    <text evidence="5">Consists of an N-terminal FAD-binding domain with a Rossman fold and a C-terminal substrate-binding domain.</text>
</comment>
<dbReference type="GO" id="GO:0046677">
    <property type="term" value="P:response to antibiotic"/>
    <property type="evidence" value="ECO:0007669"/>
    <property type="project" value="InterPro"/>
</dbReference>
<gene>
    <name evidence="7" type="ORF">SAMN04488511_11633</name>
</gene>
<dbReference type="InterPro" id="IPR043683">
    <property type="entry name" value="TetX_monooxygenase"/>
</dbReference>
<feature type="binding site" evidence="5">
    <location>
        <position position="106"/>
    </location>
    <ligand>
        <name>FAD</name>
        <dbReference type="ChEBI" id="CHEBI:57692"/>
    </ligand>
</feature>
<keyword evidence="1 5" id="KW-0285">Flavoprotein</keyword>
<feature type="binding site" evidence="5">
    <location>
        <position position="301"/>
    </location>
    <ligand>
        <name>FAD</name>
        <dbReference type="ChEBI" id="CHEBI:57692"/>
    </ligand>
</feature>
<dbReference type="GO" id="GO:0071949">
    <property type="term" value="F:FAD binding"/>
    <property type="evidence" value="ECO:0007669"/>
    <property type="project" value="InterPro"/>
</dbReference>
<keyword evidence="4 5" id="KW-0503">Monooxygenase</keyword>
<dbReference type="HAMAP" id="MF_00845">
    <property type="entry name" value="TetX_monooxygenase"/>
    <property type="match status" value="1"/>
</dbReference>
<comment type="similarity">
    <text evidence="5">Belongs to the aromatic-ring hydroxylase family. TetX subfamily.</text>
</comment>
<dbReference type="EMBL" id="FOJM01000016">
    <property type="protein sequence ID" value="SFA56543.1"/>
    <property type="molecule type" value="Genomic_DNA"/>
</dbReference>
<reference evidence="8" key="1">
    <citation type="submission" date="2016-10" db="EMBL/GenBank/DDBJ databases">
        <authorList>
            <person name="Varghese N."/>
            <person name="Submissions S."/>
        </authorList>
    </citation>
    <scope>NUCLEOTIDE SEQUENCE [LARGE SCALE GENOMIC DNA]</scope>
    <source>
        <strain evidence="8">DSM 18130</strain>
    </source>
</reference>
<accession>A0A1I0TY43</accession>
<keyword evidence="5" id="KW-0521">NADP</keyword>
<keyword evidence="8" id="KW-1185">Reference proteome</keyword>
<evidence type="ECO:0000256" key="2">
    <source>
        <dbReference type="ARBA" id="ARBA00022827"/>
    </source>
</evidence>
<evidence type="ECO:0000256" key="5">
    <source>
        <dbReference type="HAMAP-Rule" id="MF_00845"/>
    </source>
</evidence>
<keyword evidence="3 5" id="KW-0560">Oxidoreductase</keyword>
<dbReference type="Proteomes" id="UP000198836">
    <property type="component" value="Unassembled WGS sequence"/>
</dbReference>
<feature type="binding site" evidence="5">
    <location>
        <position position="43"/>
    </location>
    <ligand>
        <name>NADPH</name>
        <dbReference type="ChEBI" id="CHEBI:57783"/>
    </ligand>
</feature>
<keyword evidence="5" id="KW-0963">Cytoplasm</keyword>
<evidence type="ECO:0000259" key="6">
    <source>
        <dbReference type="Pfam" id="PF01494"/>
    </source>
</evidence>
<dbReference type="EC" id="1.14.13.-" evidence="5"/>
<evidence type="ECO:0000256" key="3">
    <source>
        <dbReference type="ARBA" id="ARBA00023002"/>
    </source>
</evidence>
<dbReference type="AlphaFoldDB" id="A0A1I0TY43"/>
<feature type="domain" description="FAD-binding" evidence="6">
    <location>
        <begin position="7"/>
        <end position="329"/>
    </location>
</feature>
<evidence type="ECO:0000256" key="4">
    <source>
        <dbReference type="ARBA" id="ARBA00023033"/>
    </source>
</evidence>
<dbReference type="STRING" id="332999.SAMN04488511_11633"/>
<evidence type="ECO:0000313" key="7">
    <source>
        <dbReference type="EMBL" id="SFA56543.1"/>
    </source>
</evidence>
<dbReference type="PANTHER" id="PTHR46972:SF1">
    <property type="entry name" value="FAD DEPENDENT OXIDOREDUCTASE DOMAIN-CONTAINING PROTEIN"/>
    <property type="match status" value="1"/>
</dbReference>
<dbReference type="Gene3D" id="3.50.50.60">
    <property type="entry name" value="FAD/NAD(P)-binding domain"/>
    <property type="match status" value="1"/>
</dbReference>
<comment type="cofactor">
    <cofactor evidence="5">
        <name>FAD</name>
        <dbReference type="ChEBI" id="CHEBI:57692"/>
    </cofactor>
</comment>
<dbReference type="SUPFAM" id="SSF51905">
    <property type="entry name" value="FAD/NAD(P)-binding domain"/>
    <property type="match status" value="1"/>
</dbReference>
<feature type="binding site" evidence="5">
    <location>
        <position position="50"/>
    </location>
    <ligand>
        <name>FAD</name>
        <dbReference type="ChEBI" id="CHEBI:57692"/>
    </ligand>
</feature>
<dbReference type="InterPro" id="IPR036188">
    <property type="entry name" value="FAD/NAD-bd_sf"/>
</dbReference>
<comment type="subunit">
    <text evidence="5">Monomer.</text>
</comment>
<protein>
    <recommendedName>
        <fullName evidence="5">Flavin-dependent monooxygenase</fullName>
    </recommendedName>
    <alternativeName>
        <fullName evidence="5">TetX monooxygenase</fullName>
        <shortName evidence="5">TetX</shortName>
        <ecNumber evidence="5">1.14.13.-</ecNumber>
    </alternativeName>
</protein>
<keyword evidence="2 5" id="KW-0274">FAD</keyword>
<dbReference type="Pfam" id="PF01494">
    <property type="entry name" value="FAD_binding_3"/>
    <property type="match status" value="1"/>
</dbReference>
<name>A0A1I0TY43_9SPHI</name>
<dbReference type="OrthoDB" id="9782160at2"/>
<keyword evidence="5" id="KW-0547">Nucleotide-binding</keyword>
<dbReference type="GO" id="GO:0005737">
    <property type="term" value="C:cytoplasm"/>
    <property type="evidence" value="ECO:0007669"/>
    <property type="project" value="UniProtKB-SubCell"/>
</dbReference>
<comment type="subcellular location">
    <subcellularLocation>
        <location evidence="5">Cytoplasm</location>
    </subcellularLocation>
</comment>
<sequence>MILKEKKVAIIGAGPVGLTMAILLQQKGIDVSVYERDKDPQARIWGGTLDLHKDSGQKVMKKAGLLESYYAMAKPMGMTITDEKGKILLTKQVTPENQYDNPEINRNDLRKVLLNTLKQGTVIWDSRCKELEIRDEKWHLRFENETLAIADFVIVANGGMSKIRKYVTDTVAENTGTFIIQGDVPQPEINCPEFFRLCNGNRLMAAYKGNLLVTNPDNKSALTYGVIFKKPENWGDDYNGLNFQDQDSIRTFLLERFMDWNEHYKQLFRSTSSFWGLPTRILSLDKPWKKDRPLPITLIGDAAHLMPPFAGEGVNTGLMDALILADNLTEGKFENLADAINDYEKQMFIYANEAQLASVRNEIEMHQPHFTFEKFIR</sequence>